<gene>
    <name evidence="3" type="ORF">JI735_25985</name>
</gene>
<evidence type="ECO:0000313" key="4">
    <source>
        <dbReference type="Proteomes" id="UP000595841"/>
    </source>
</evidence>
<dbReference type="InterPro" id="IPR048950">
    <property type="entry name" value="Ppx_GppA_C"/>
</dbReference>
<dbReference type="RefSeq" id="WP_202676578.1">
    <property type="nucleotide sequence ID" value="NZ_CP068595.1"/>
</dbReference>
<dbReference type="InterPro" id="IPR050273">
    <property type="entry name" value="GppA/Ppx_hydrolase"/>
</dbReference>
<proteinExistence type="inferred from homology"/>
<dbReference type="EMBL" id="CP068595">
    <property type="protein sequence ID" value="QQZ59984.1"/>
    <property type="molecule type" value="Genomic_DNA"/>
</dbReference>
<protein>
    <recommendedName>
        <fullName evidence="2">Ppx/GppA phosphatase C-terminal domain-containing protein</fullName>
    </recommendedName>
</protein>
<dbReference type="Gene3D" id="1.10.3210.10">
    <property type="entry name" value="Hypothetical protein af1432"/>
    <property type="match status" value="1"/>
</dbReference>
<accession>A0A974P9R1</accession>
<dbReference type="Pfam" id="PF21447">
    <property type="entry name" value="Ppx-GppA_III"/>
    <property type="match status" value="1"/>
</dbReference>
<comment type="similarity">
    <text evidence="1">Belongs to the GppA/Ppx family.</text>
</comment>
<reference evidence="3 4" key="1">
    <citation type="submission" date="2021-01" db="EMBL/GenBank/DDBJ databases">
        <title>Whole genome sequence of Paenibacillus sonchi LMG 24727 for comparative genomics.</title>
        <authorList>
            <person name="Lee G."/>
            <person name="Kim M.-J."/>
            <person name="Lim K."/>
            <person name="Shin J.-H."/>
        </authorList>
    </citation>
    <scope>NUCLEOTIDE SEQUENCE [LARGE SCALE GENOMIC DNA]</scope>
    <source>
        <strain evidence="3 4">LMG 24727</strain>
    </source>
</reference>
<sequence length="229" mass="25858">MYRYLGASQAIISGEGLREGMLHDLLDPGQPVRDSALEFSLNTIVRFDIRTSKRHLDHIYKLALSLFDAFDADGDRDEQRMLIYVSIMLHRTGSNINYYQSKRHTRYWLMNSPIRGLTHRQLILGALIASYSTKSRKQKLSQTHKDILLASDEEWIHKLGTLVQLSIALDSTEIGIVSGLEARLHGNTLDLELQGAGELLIGLEDIENALKAFRNVWGLKVKLGFPSNA</sequence>
<dbReference type="SUPFAM" id="SSF109604">
    <property type="entry name" value="HD-domain/PDEase-like"/>
    <property type="match status" value="1"/>
</dbReference>
<evidence type="ECO:0000256" key="1">
    <source>
        <dbReference type="ARBA" id="ARBA00007125"/>
    </source>
</evidence>
<evidence type="ECO:0000313" key="3">
    <source>
        <dbReference type="EMBL" id="QQZ59984.1"/>
    </source>
</evidence>
<keyword evidence="4" id="KW-1185">Reference proteome</keyword>
<dbReference type="Proteomes" id="UP000595841">
    <property type="component" value="Chromosome"/>
</dbReference>
<dbReference type="PANTHER" id="PTHR30005:SF0">
    <property type="entry name" value="RETROGRADE REGULATION PROTEIN 2"/>
    <property type="match status" value="1"/>
</dbReference>
<organism evidence="3 4">
    <name type="scientific">Paenibacillus sonchi</name>
    <dbReference type="NCBI Taxonomy" id="373687"/>
    <lineage>
        <taxon>Bacteria</taxon>
        <taxon>Bacillati</taxon>
        <taxon>Bacillota</taxon>
        <taxon>Bacilli</taxon>
        <taxon>Bacillales</taxon>
        <taxon>Paenibacillaceae</taxon>
        <taxon>Paenibacillus</taxon>
        <taxon>Paenibacillus sonchi group</taxon>
    </lineage>
</organism>
<evidence type="ECO:0000259" key="2">
    <source>
        <dbReference type="Pfam" id="PF21447"/>
    </source>
</evidence>
<dbReference type="KEGG" id="pson:JI735_25985"/>
<name>A0A974P9R1_9BACL</name>
<dbReference type="PANTHER" id="PTHR30005">
    <property type="entry name" value="EXOPOLYPHOSPHATASE"/>
    <property type="match status" value="1"/>
</dbReference>
<dbReference type="AlphaFoldDB" id="A0A974P9R1"/>
<feature type="domain" description="Ppx/GppA phosphatase C-terminal" evidence="2">
    <location>
        <begin position="53"/>
        <end position="193"/>
    </location>
</feature>
<dbReference type="GO" id="GO:0006357">
    <property type="term" value="P:regulation of transcription by RNA polymerase II"/>
    <property type="evidence" value="ECO:0007669"/>
    <property type="project" value="TreeGrafter"/>
</dbReference>